<evidence type="ECO:0000259" key="7">
    <source>
        <dbReference type="PROSITE" id="PS51900"/>
    </source>
</evidence>
<evidence type="ECO:0000256" key="4">
    <source>
        <dbReference type="PROSITE-ProRule" id="PRU01248"/>
    </source>
</evidence>
<proteinExistence type="predicted"/>
<evidence type="ECO:0000313" key="9">
    <source>
        <dbReference type="Proteomes" id="UP001139494"/>
    </source>
</evidence>
<organism evidence="8 9">
    <name type="scientific">Natronomonas aquatica</name>
    <dbReference type="NCBI Taxonomy" id="2841590"/>
    <lineage>
        <taxon>Archaea</taxon>
        <taxon>Methanobacteriati</taxon>
        <taxon>Methanobacteriota</taxon>
        <taxon>Stenosarchaea group</taxon>
        <taxon>Halobacteria</taxon>
        <taxon>Halobacteriales</taxon>
        <taxon>Natronomonadaceae</taxon>
        <taxon>Natronomonas</taxon>
    </lineage>
</organism>
<evidence type="ECO:0000256" key="5">
    <source>
        <dbReference type="SAM" id="MobiDB-lite"/>
    </source>
</evidence>
<evidence type="ECO:0000256" key="1">
    <source>
        <dbReference type="ARBA" id="ARBA00022908"/>
    </source>
</evidence>
<dbReference type="PANTHER" id="PTHR30349">
    <property type="entry name" value="PHAGE INTEGRASE-RELATED"/>
    <property type="match status" value="1"/>
</dbReference>
<dbReference type="RefSeq" id="WP_256030568.1">
    <property type="nucleotide sequence ID" value="NZ_JAHLKM010000027.1"/>
</dbReference>
<dbReference type="Proteomes" id="UP001139494">
    <property type="component" value="Unassembled WGS sequence"/>
</dbReference>
<dbReference type="InterPro" id="IPR002104">
    <property type="entry name" value="Integrase_catalytic"/>
</dbReference>
<sequence>MKNSKEAINPLEGISIVPEPSEKLLNERQIVDYRTEREQCLEWLLTFGKDPSSADGYAHSTVRNRASRMDQFYRFVWEQEDRYTSSITTDHADAYLNYLARQEKSNGHKSACRKAVMMLYKWRSHRRGGDEWTPQITFTRSSQSTTPRDYLTREERAKIRDAALEYGSVPNFDNVYGDRRERWKAYLAQRFEKPKSDISREDWERANSWKIPTLVWTSLDAGLRPIEVERATVSWVDVENSVLRIPHEESSKNEENWIVSLQDRTAEMLEHWLSQRQTNEKYDDTDALWLTREGNSYGSSALRYVLQKLCDIAGISTENRTMSWYAIRHSTGTYMTREEDLAAAQTQLRHLSPETTMKYDQTPPDTRRNALQKID</sequence>
<feature type="domain" description="Tyr recombinase" evidence="6">
    <location>
        <begin position="193"/>
        <end position="372"/>
    </location>
</feature>
<keyword evidence="1" id="KW-0229">DNA integration</keyword>
<dbReference type="InterPro" id="IPR011010">
    <property type="entry name" value="DNA_brk_join_enz"/>
</dbReference>
<dbReference type="GO" id="GO:0015074">
    <property type="term" value="P:DNA integration"/>
    <property type="evidence" value="ECO:0007669"/>
    <property type="project" value="UniProtKB-KW"/>
</dbReference>
<evidence type="ECO:0000256" key="2">
    <source>
        <dbReference type="ARBA" id="ARBA00023125"/>
    </source>
</evidence>
<gene>
    <name evidence="8" type="ORF">KM295_13750</name>
</gene>
<dbReference type="InterPro" id="IPR050090">
    <property type="entry name" value="Tyrosine_recombinase_XerCD"/>
</dbReference>
<keyword evidence="2 4" id="KW-0238">DNA-binding</keyword>
<dbReference type="GO" id="GO:0006310">
    <property type="term" value="P:DNA recombination"/>
    <property type="evidence" value="ECO:0007669"/>
    <property type="project" value="UniProtKB-KW"/>
</dbReference>
<dbReference type="InterPro" id="IPR013762">
    <property type="entry name" value="Integrase-like_cat_sf"/>
</dbReference>
<keyword evidence="9" id="KW-1185">Reference proteome</keyword>
<dbReference type="Gene3D" id="1.10.443.10">
    <property type="entry name" value="Intergrase catalytic core"/>
    <property type="match status" value="1"/>
</dbReference>
<evidence type="ECO:0000313" key="8">
    <source>
        <dbReference type="EMBL" id="MCQ4334519.1"/>
    </source>
</evidence>
<dbReference type="PROSITE" id="PS51900">
    <property type="entry name" value="CB"/>
    <property type="match status" value="1"/>
</dbReference>
<evidence type="ECO:0000256" key="3">
    <source>
        <dbReference type="ARBA" id="ARBA00023172"/>
    </source>
</evidence>
<accession>A0A9R1CSR7</accession>
<dbReference type="EMBL" id="JAHLKM010000027">
    <property type="protein sequence ID" value="MCQ4334519.1"/>
    <property type="molecule type" value="Genomic_DNA"/>
</dbReference>
<dbReference type="GO" id="GO:0003677">
    <property type="term" value="F:DNA binding"/>
    <property type="evidence" value="ECO:0007669"/>
    <property type="project" value="UniProtKB-UniRule"/>
</dbReference>
<dbReference type="PROSITE" id="PS51898">
    <property type="entry name" value="TYR_RECOMBINASE"/>
    <property type="match status" value="1"/>
</dbReference>
<feature type="region of interest" description="Disordered" evidence="5">
    <location>
        <begin position="353"/>
        <end position="375"/>
    </location>
</feature>
<keyword evidence="3" id="KW-0233">DNA recombination</keyword>
<dbReference type="PANTHER" id="PTHR30349:SF41">
    <property type="entry name" value="INTEGRASE_RECOMBINASE PROTEIN MJ0367-RELATED"/>
    <property type="match status" value="1"/>
</dbReference>
<reference evidence="8" key="1">
    <citation type="journal article" date="2023" name="Front. Microbiol.">
        <title>Genomic-based phylogenetic and metabolic analyses of the genus Natronomonas, and description of Natronomonas aquatica sp. nov.</title>
        <authorList>
            <person name="Garcia-Roldan A."/>
            <person name="Duran-Viseras A."/>
            <person name="de la Haba R.R."/>
            <person name="Corral P."/>
            <person name="Sanchez-Porro C."/>
            <person name="Ventosa A."/>
        </authorList>
    </citation>
    <scope>NUCLEOTIDE SEQUENCE</scope>
    <source>
        <strain evidence="8">F2-12</strain>
    </source>
</reference>
<comment type="caution">
    <text evidence="8">The sequence shown here is derived from an EMBL/GenBank/DDBJ whole genome shotgun (WGS) entry which is preliminary data.</text>
</comment>
<evidence type="ECO:0000259" key="6">
    <source>
        <dbReference type="PROSITE" id="PS51898"/>
    </source>
</evidence>
<name>A0A9R1CSR7_9EURY</name>
<dbReference type="CDD" id="cd00397">
    <property type="entry name" value="DNA_BRE_C"/>
    <property type="match status" value="1"/>
</dbReference>
<dbReference type="AlphaFoldDB" id="A0A9R1CSR7"/>
<dbReference type="Pfam" id="PF00589">
    <property type="entry name" value="Phage_integrase"/>
    <property type="match status" value="1"/>
</dbReference>
<feature type="domain" description="Core-binding (CB)" evidence="7">
    <location>
        <begin position="34"/>
        <end position="124"/>
    </location>
</feature>
<dbReference type="InterPro" id="IPR044068">
    <property type="entry name" value="CB"/>
</dbReference>
<dbReference type="SUPFAM" id="SSF56349">
    <property type="entry name" value="DNA breaking-rejoining enzymes"/>
    <property type="match status" value="1"/>
</dbReference>
<protein>
    <submittedName>
        <fullName evidence="8">Site-specific integrase</fullName>
    </submittedName>
</protein>